<dbReference type="GO" id="GO:0005829">
    <property type="term" value="C:cytosol"/>
    <property type="evidence" value="ECO:0007669"/>
    <property type="project" value="TreeGrafter"/>
</dbReference>
<gene>
    <name evidence="1" type="ORF">KI809_09220</name>
</gene>
<dbReference type="GO" id="GO:0006253">
    <property type="term" value="P:dCTP catabolic process"/>
    <property type="evidence" value="ECO:0007669"/>
    <property type="project" value="TreeGrafter"/>
</dbReference>
<dbReference type="Proteomes" id="UP000811899">
    <property type="component" value="Unassembled WGS sequence"/>
</dbReference>
<dbReference type="GO" id="GO:0042262">
    <property type="term" value="P:DNA protection"/>
    <property type="evidence" value="ECO:0007669"/>
    <property type="project" value="TreeGrafter"/>
</dbReference>
<name>A0AAW4L626_9BACT</name>
<dbReference type="AlphaFoldDB" id="A0AAW4L626"/>
<dbReference type="Gene3D" id="1.10.287.1080">
    <property type="entry name" value="MazG-like"/>
    <property type="match status" value="1"/>
</dbReference>
<reference evidence="1 2" key="1">
    <citation type="submission" date="2021-05" db="EMBL/GenBank/DDBJ databases">
        <title>The draft genome of Geobacter pelophilus DSM 12255.</title>
        <authorList>
            <person name="Xu Z."/>
            <person name="Masuda Y."/>
            <person name="Itoh H."/>
            <person name="Senoo K."/>
        </authorList>
    </citation>
    <scope>NUCLEOTIDE SEQUENCE [LARGE SCALE GENOMIC DNA]</scope>
    <source>
        <strain evidence="1 2">DSM 12255</strain>
    </source>
</reference>
<dbReference type="SUPFAM" id="SSF101386">
    <property type="entry name" value="all-alpha NTP pyrophosphatases"/>
    <property type="match status" value="1"/>
</dbReference>
<dbReference type="InterPro" id="IPR052555">
    <property type="entry name" value="dCTP_Pyrophosphatase"/>
</dbReference>
<dbReference type="PANTHER" id="PTHR46523:SF1">
    <property type="entry name" value="DCTP PYROPHOSPHATASE 1"/>
    <property type="match status" value="1"/>
</dbReference>
<proteinExistence type="predicted"/>
<dbReference type="EMBL" id="JAHCVJ010000003">
    <property type="protein sequence ID" value="MBT0664478.1"/>
    <property type="molecule type" value="Genomic_DNA"/>
</dbReference>
<dbReference type="PANTHER" id="PTHR46523">
    <property type="entry name" value="DCTP PYROPHOSPHATASE 1"/>
    <property type="match status" value="1"/>
</dbReference>
<dbReference type="InterPro" id="IPR025984">
    <property type="entry name" value="DCTPP"/>
</dbReference>
<dbReference type="PIRSF" id="PIRSF029826">
    <property type="entry name" value="UCP029826_pph"/>
    <property type="match status" value="1"/>
</dbReference>
<dbReference type="CDD" id="cd11537">
    <property type="entry name" value="NTP-PPase_RS21-C6_like"/>
    <property type="match status" value="1"/>
</dbReference>
<evidence type="ECO:0000313" key="1">
    <source>
        <dbReference type="EMBL" id="MBT0664478.1"/>
    </source>
</evidence>
<keyword evidence="2" id="KW-1185">Reference proteome</keyword>
<dbReference type="GO" id="GO:0047840">
    <property type="term" value="F:dCTP diphosphatase activity"/>
    <property type="evidence" value="ECO:0007669"/>
    <property type="project" value="TreeGrafter"/>
</dbReference>
<comment type="caution">
    <text evidence="1">The sequence shown here is derived from an EMBL/GenBank/DDBJ whole genome shotgun (WGS) entry which is preliminary data.</text>
</comment>
<protein>
    <submittedName>
        <fullName evidence="1">Nucleotide pyrophosphohydrolase</fullName>
    </submittedName>
</protein>
<organism evidence="1 2">
    <name type="scientific">Geoanaerobacter pelophilus</name>
    <dbReference type="NCBI Taxonomy" id="60036"/>
    <lineage>
        <taxon>Bacteria</taxon>
        <taxon>Pseudomonadati</taxon>
        <taxon>Thermodesulfobacteriota</taxon>
        <taxon>Desulfuromonadia</taxon>
        <taxon>Geobacterales</taxon>
        <taxon>Geobacteraceae</taxon>
        <taxon>Geoanaerobacter</taxon>
    </lineage>
</organism>
<accession>A0AAW4L626</accession>
<sequence length="87" mass="10163">MALIGEAAELVEHFQWVEGSQSHLLEEKTRHSVEEELADILIYLVRISDKLDVDLYQAVERKLEINERKYPAEKVRGSAKKYTEYVD</sequence>
<evidence type="ECO:0000313" key="2">
    <source>
        <dbReference type="Proteomes" id="UP000811899"/>
    </source>
</evidence>
<dbReference type="Pfam" id="PF12643">
    <property type="entry name" value="MazG-like"/>
    <property type="match status" value="1"/>
</dbReference>